<proteinExistence type="predicted"/>
<gene>
    <name evidence="1" type="ORF">GQ588_03415</name>
</gene>
<organism evidence="1 2">
    <name type="scientific">Dehalobacter restrictus</name>
    <dbReference type="NCBI Taxonomy" id="55583"/>
    <lineage>
        <taxon>Bacteria</taxon>
        <taxon>Bacillati</taxon>
        <taxon>Bacillota</taxon>
        <taxon>Clostridia</taxon>
        <taxon>Eubacteriales</taxon>
        <taxon>Desulfitobacteriaceae</taxon>
        <taxon>Dehalobacter</taxon>
    </lineage>
</organism>
<evidence type="ECO:0000313" key="1">
    <source>
        <dbReference type="EMBL" id="QHA01859.1"/>
    </source>
</evidence>
<dbReference type="EMBL" id="CP046996">
    <property type="protein sequence ID" value="QHA01859.1"/>
    <property type="molecule type" value="Genomic_DNA"/>
</dbReference>
<reference evidence="1 2" key="1">
    <citation type="submission" date="2019-12" db="EMBL/GenBank/DDBJ databases">
        <title>Sequence classification of anaerobic respiratory reductive dehalogenases: First we see many, then we see few.</title>
        <authorList>
            <person name="Molenda O."/>
            <person name="Puentes Jacome L.A."/>
            <person name="Cao X."/>
            <person name="Nesbo C.L."/>
            <person name="Tang S."/>
            <person name="Morson N."/>
            <person name="Patron J."/>
            <person name="Lomheim L."/>
            <person name="Wishart D.S."/>
            <person name="Edwards E.A."/>
        </authorList>
    </citation>
    <scope>NUCLEOTIDE SEQUENCE [LARGE SCALE GENOMIC DNA]</scope>
    <source>
        <strain evidence="1 2">12DCA</strain>
    </source>
</reference>
<sequence length="147" mass="16514">MIQKRKIFTSVAVGLGVLSLAVLLFVNVNRAYSDSVNSQEESAFENLAVETLKIDTNKAKPVYMREIYDDNVSELNSDLRNKCQDALKSLTKDGTHKIGDFMPVFFIEGNDKVSIAIKHDDGTLTLDEFDISKHDPIKLNHIAREVK</sequence>
<name>A0A857DNF3_9FIRM</name>
<dbReference type="AlphaFoldDB" id="A0A857DNF3"/>
<evidence type="ECO:0000313" key="2">
    <source>
        <dbReference type="Proteomes" id="UP000430508"/>
    </source>
</evidence>
<dbReference type="Proteomes" id="UP000430508">
    <property type="component" value="Chromosome"/>
</dbReference>
<accession>A0A857DNF3</accession>
<protein>
    <submittedName>
        <fullName evidence="1">Uncharacterized protein</fullName>
    </submittedName>
</protein>